<protein>
    <submittedName>
        <fullName evidence="2">Uncharacterized protein</fullName>
    </submittedName>
</protein>
<organism evidence="2 3">
    <name type="scientific">Leptomonas seymouri</name>
    <dbReference type="NCBI Taxonomy" id="5684"/>
    <lineage>
        <taxon>Eukaryota</taxon>
        <taxon>Discoba</taxon>
        <taxon>Euglenozoa</taxon>
        <taxon>Kinetoplastea</taxon>
        <taxon>Metakinetoplastina</taxon>
        <taxon>Trypanosomatida</taxon>
        <taxon>Trypanosomatidae</taxon>
        <taxon>Leishmaniinae</taxon>
        <taxon>Leptomonas</taxon>
    </lineage>
</organism>
<reference evidence="2 3" key="1">
    <citation type="journal article" date="2015" name="PLoS Pathog.">
        <title>Leptomonas seymouri: Adaptations to the Dixenous Life Cycle Analyzed by Genome Sequencing, Transcriptome Profiling and Co-infection with Leishmania donovani.</title>
        <authorList>
            <person name="Kraeva N."/>
            <person name="Butenko A."/>
            <person name="Hlavacova J."/>
            <person name="Kostygov A."/>
            <person name="Myskova J."/>
            <person name="Grybchuk D."/>
            <person name="Lestinova T."/>
            <person name="Votypka J."/>
            <person name="Volf P."/>
            <person name="Opperdoes F."/>
            <person name="Flegontov P."/>
            <person name="Lukes J."/>
            <person name="Yurchenko V."/>
        </authorList>
    </citation>
    <scope>NUCLEOTIDE SEQUENCE [LARGE SCALE GENOMIC DNA]</scope>
    <source>
        <strain evidence="2 3">ATCC 30220</strain>
    </source>
</reference>
<feature type="region of interest" description="Disordered" evidence="1">
    <location>
        <begin position="224"/>
        <end position="246"/>
    </location>
</feature>
<dbReference type="AlphaFoldDB" id="A0A0N1ILK1"/>
<evidence type="ECO:0000256" key="1">
    <source>
        <dbReference type="SAM" id="MobiDB-lite"/>
    </source>
</evidence>
<sequence length="529" mass="57463">MKVTTSRAGRAVRMYMPMQAAVGSPSSIEASRFVSETATEAPTSNEARTARRLTEGIMRSRALHRQAQRQHEAGLSPIPPPLHAKEAFRARLMEAPAGDETVTAAADTATSGRDAMRLALSYGRSALLTHLAHQHDDSSAQQAHAYSAEDWARMMGEGASATFAAPPTVASGFQPHRSAQRFLHIEDGLSGLLQEVERVWAKLDKDMKLRWVLSTPQGRRALRQATETTAEASGGRTPSNTVDTGRRVPSIDQMLSKYTDALVRPRLPRPAALSPAPKARHLHKLFFEESSEKERAREEPFCAEMGEVQMHSSAAQNSPNRISLRRKADAARAMEREGVWLHGLASCLGGDNAVKFVNDVKSLQRPPEENNEYEARASAGNDSAGASGIASPTSPAEASADVSSQQGSSEPIYSTGLLDLCEKLGIRSPRRVYVRSRVLQAVDEAAATAQPLNLDQVRELATNYCTLYDKEVEAVAATAEASGSVSPAKAVLDFEKYQLELAVDRVHVKLSKFQADVPLLRNCTSVFDK</sequence>
<dbReference type="VEuPathDB" id="TriTrypDB:Lsey_0051_0090"/>
<evidence type="ECO:0000313" key="3">
    <source>
        <dbReference type="Proteomes" id="UP000038009"/>
    </source>
</evidence>
<proteinExistence type="predicted"/>
<feature type="compositionally biased region" description="Polar residues" evidence="1">
    <location>
        <begin position="225"/>
        <end position="243"/>
    </location>
</feature>
<dbReference type="OrthoDB" id="266363at2759"/>
<feature type="compositionally biased region" description="Low complexity" evidence="1">
    <location>
        <begin position="376"/>
        <end position="391"/>
    </location>
</feature>
<comment type="caution">
    <text evidence="2">The sequence shown here is derived from an EMBL/GenBank/DDBJ whole genome shotgun (WGS) entry which is preliminary data.</text>
</comment>
<dbReference type="Proteomes" id="UP000038009">
    <property type="component" value="Unassembled WGS sequence"/>
</dbReference>
<feature type="compositionally biased region" description="Polar residues" evidence="1">
    <location>
        <begin position="392"/>
        <end position="409"/>
    </location>
</feature>
<name>A0A0N1ILK1_LEPSE</name>
<evidence type="ECO:0000313" key="2">
    <source>
        <dbReference type="EMBL" id="KPI88411.1"/>
    </source>
</evidence>
<accession>A0A0N1ILK1</accession>
<dbReference type="EMBL" id="LJSK01000051">
    <property type="protein sequence ID" value="KPI88411.1"/>
    <property type="molecule type" value="Genomic_DNA"/>
</dbReference>
<keyword evidence="3" id="KW-1185">Reference proteome</keyword>
<feature type="region of interest" description="Disordered" evidence="1">
    <location>
        <begin position="362"/>
        <end position="409"/>
    </location>
</feature>
<dbReference type="OMA" id="RVRWITS"/>
<gene>
    <name evidence="2" type="ORF">ABL78_2476</name>
</gene>